<name>A0A9P4IMX8_9PEZI</name>
<evidence type="ECO:0000313" key="8">
    <source>
        <dbReference type="EMBL" id="KAF2104481.1"/>
    </source>
</evidence>
<protein>
    <submittedName>
        <fullName evidence="8">Alpha-ketoglutarate-dependent sulfonate dioxygenase</fullName>
    </submittedName>
</protein>
<dbReference type="PANTHER" id="PTHR30468:SF1">
    <property type="entry name" value="ALPHA-KETOGLUTARATE-DEPENDENT SULFONATE DIOXYGENASE"/>
    <property type="match status" value="1"/>
</dbReference>
<dbReference type="FunFam" id="3.60.130.10:FF:000003">
    <property type="entry name" value="Alpha-ketoglutarate-dependent taurine dioxygenase"/>
    <property type="match status" value="1"/>
</dbReference>
<reference evidence="8" key="1">
    <citation type="journal article" date="2020" name="Stud. Mycol.">
        <title>101 Dothideomycetes genomes: a test case for predicting lifestyles and emergence of pathogens.</title>
        <authorList>
            <person name="Haridas S."/>
            <person name="Albert R."/>
            <person name="Binder M."/>
            <person name="Bloem J."/>
            <person name="Labutti K."/>
            <person name="Salamov A."/>
            <person name="Andreopoulos B."/>
            <person name="Baker S."/>
            <person name="Barry K."/>
            <person name="Bills G."/>
            <person name="Bluhm B."/>
            <person name="Cannon C."/>
            <person name="Castanera R."/>
            <person name="Culley D."/>
            <person name="Daum C."/>
            <person name="Ezra D."/>
            <person name="Gonzalez J."/>
            <person name="Henrissat B."/>
            <person name="Kuo A."/>
            <person name="Liang C."/>
            <person name="Lipzen A."/>
            <person name="Lutzoni F."/>
            <person name="Magnuson J."/>
            <person name="Mondo S."/>
            <person name="Nolan M."/>
            <person name="Ohm R."/>
            <person name="Pangilinan J."/>
            <person name="Park H.-J."/>
            <person name="Ramirez L."/>
            <person name="Alfaro M."/>
            <person name="Sun H."/>
            <person name="Tritt A."/>
            <person name="Yoshinaga Y."/>
            <person name="Zwiers L.-H."/>
            <person name="Turgeon B."/>
            <person name="Goodwin S."/>
            <person name="Spatafora J."/>
            <person name="Crous P."/>
            <person name="Grigoriev I."/>
        </authorList>
    </citation>
    <scope>NUCLEOTIDE SEQUENCE</scope>
    <source>
        <strain evidence="8">CBS 133067</strain>
    </source>
</reference>
<gene>
    <name evidence="8" type="ORF">NA57DRAFT_62982</name>
</gene>
<accession>A0A9P4IMX8</accession>
<dbReference type="OrthoDB" id="10257314at2759"/>
<dbReference type="PANTHER" id="PTHR30468">
    <property type="entry name" value="ALPHA-KETOGLUTARATE-DEPENDENT SULFONATE DIOXYGENASE"/>
    <property type="match status" value="1"/>
</dbReference>
<dbReference type="InterPro" id="IPR003819">
    <property type="entry name" value="TauD/TfdA-like"/>
</dbReference>
<dbReference type="GO" id="GO:0005737">
    <property type="term" value="C:cytoplasm"/>
    <property type="evidence" value="ECO:0007669"/>
    <property type="project" value="TreeGrafter"/>
</dbReference>
<keyword evidence="3" id="KW-0479">Metal-binding</keyword>
<sequence length="356" mass="40365">MATSTVTETVPSTAETLSLPINDEPKYTKYPWKHYLAHTTLTKEAPYEQYDHVDPASRADPEKKALFAAIKEKKDMTPSTGTEVKGVQLSALTDQQKDELSLWAAERGLLVFRDQDFVHQSPEFLKQYGSHFGRLHVHSFGSHMKGHPEILANLRDSNKTVFDHYSAGMLTTTRWHSDMTYEKNPMGTTFLAVLENPETGGDTLYLNSMEAYDKLSEPMKAFLEGLDALHSGQRQAVHGSKVSVYRRELVDTVHPIVRKHPVTGRKALWFPPEYISGIVGLKDEESDAITRMLYSHLQTGLEFHTRAKWEPGTVVVYDNRMVMHSVVLDYPLGPNEKRHHIRITPQAERPIPARSS</sequence>
<dbReference type="GO" id="GO:0046872">
    <property type="term" value="F:metal ion binding"/>
    <property type="evidence" value="ECO:0007669"/>
    <property type="project" value="UniProtKB-KW"/>
</dbReference>
<evidence type="ECO:0000259" key="7">
    <source>
        <dbReference type="Pfam" id="PF02668"/>
    </source>
</evidence>
<evidence type="ECO:0000256" key="3">
    <source>
        <dbReference type="ARBA" id="ARBA00022723"/>
    </source>
</evidence>
<dbReference type="Gene3D" id="3.60.130.10">
    <property type="entry name" value="Clavaminate synthase-like"/>
    <property type="match status" value="1"/>
</dbReference>
<comment type="caution">
    <text evidence="8">The sequence shown here is derived from an EMBL/GenBank/DDBJ whole genome shotgun (WGS) entry which is preliminary data.</text>
</comment>
<evidence type="ECO:0000256" key="4">
    <source>
        <dbReference type="ARBA" id="ARBA00022964"/>
    </source>
</evidence>
<dbReference type="Proteomes" id="UP000799772">
    <property type="component" value="Unassembled WGS sequence"/>
</dbReference>
<proteinExistence type="inferred from homology"/>
<dbReference type="InterPro" id="IPR051323">
    <property type="entry name" value="AtsK-like"/>
</dbReference>
<keyword evidence="6" id="KW-0408">Iron</keyword>
<dbReference type="GO" id="GO:0016706">
    <property type="term" value="F:2-oxoglutarate-dependent dioxygenase activity"/>
    <property type="evidence" value="ECO:0007669"/>
    <property type="project" value="TreeGrafter"/>
</dbReference>
<dbReference type="EMBL" id="ML978121">
    <property type="protein sequence ID" value="KAF2104481.1"/>
    <property type="molecule type" value="Genomic_DNA"/>
</dbReference>
<comment type="similarity">
    <text evidence="2">Belongs to the TfdA dioxygenase family.</text>
</comment>
<keyword evidence="5" id="KW-0560">Oxidoreductase</keyword>
<evidence type="ECO:0000256" key="5">
    <source>
        <dbReference type="ARBA" id="ARBA00023002"/>
    </source>
</evidence>
<feature type="domain" description="TauD/TfdA-like" evidence="7">
    <location>
        <begin position="74"/>
        <end position="344"/>
    </location>
</feature>
<evidence type="ECO:0000256" key="6">
    <source>
        <dbReference type="ARBA" id="ARBA00023004"/>
    </source>
</evidence>
<dbReference type="Pfam" id="PF02668">
    <property type="entry name" value="TauD"/>
    <property type="match status" value="1"/>
</dbReference>
<dbReference type="SUPFAM" id="SSF51197">
    <property type="entry name" value="Clavaminate synthase-like"/>
    <property type="match status" value="1"/>
</dbReference>
<keyword evidence="4 8" id="KW-0223">Dioxygenase</keyword>
<keyword evidence="9" id="KW-1185">Reference proteome</keyword>
<evidence type="ECO:0000256" key="1">
    <source>
        <dbReference type="ARBA" id="ARBA00001954"/>
    </source>
</evidence>
<comment type="cofactor">
    <cofactor evidence="1">
        <name>Fe(2+)</name>
        <dbReference type="ChEBI" id="CHEBI:29033"/>
    </cofactor>
</comment>
<evidence type="ECO:0000256" key="2">
    <source>
        <dbReference type="ARBA" id="ARBA00005896"/>
    </source>
</evidence>
<evidence type="ECO:0000313" key="9">
    <source>
        <dbReference type="Proteomes" id="UP000799772"/>
    </source>
</evidence>
<organism evidence="8 9">
    <name type="scientific">Rhizodiscina lignyota</name>
    <dbReference type="NCBI Taxonomy" id="1504668"/>
    <lineage>
        <taxon>Eukaryota</taxon>
        <taxon>Fungi</taxon>
        <taxon>Dikarya</taxon>
        <taxon>Ascomycota</taxon>
        <taxon>Pezizomycotina</taxon>
        <taxon>Dothideomycetes</taxon>
        <taxon>Pleosporomycetidae</taxon>
        <taxon>Aulographales</taxon>
        <taxon>Rhizodiscinaceae</taxon>
        <taxon>Rhizodiscina</taxon>
    </lineage>
</organism>
<dbReference type="InterPro" id="IPR042098">
    <property type="entry name" value="TauD-like_sf"/>
</dbReference>
<dbReference type="AlphaFoldDB" id="A0A9P4IMX8"/>